<name>A0AC35UFK0_9BILA</name>
<dbReference type="WBParaSite" id="RSKR_0001034725.1">
    <property type="protein sequence ID" value="RSKR_0001034725.1"/>
    <property type="gene ID" value="RSKR_0001034725"/>
</dbReference>
<organism evidence="1 2">
    <name type="scientific">Rhabditophanes sp. KR3021</name>
    <dbReference type="NCBI Taxonomy" id="114890"/>
    <lineage>
        <taxon>Eukaryota</taxon>
        <taxon>Metazoa</taxon>
        <taxon>Ecdysozoa</taxon>
        <taxon>Nematoda</taxon>
        <taxon>Chromadorea</taxon>
        <taxon>Rhabditida</taxon>
        <taxon>Tylenchina</taxon>
        <taxon>Panagrolaimomorpha</taxon>
        <taxon>Strongyloidoidea</taxon>
        <taxon>Alloionematidae</taxon>
        <taxon>Rhabditophanes</taxon>
    </lineage>
</organism>
<reference evidence="2" key="1">
    <citation type="submission" date="2016-11" db="UniProtKB">
        <authorList>
            <consortium name="WormBaseParasite"/>
        </authorList>
    </citation>
    <scope>IDENTIFICATION</scope>
    <source>
        <strain evidence="2">KR3021</strain>
    </source>
</reference>
<protein>
    <submittedName>
        <fullName evidence="2">GATA-type domain-containing protein</fullName>
    </submittedName>
</protein>
<accession>A0AC35UFK0</accession>
<dbReference type="Proteomes" id="UP000095286">
    <property type="component" value="Unplaced"/>
</dbReference>
<evidence type="ECO:0000313" key="2">
    <source>
        <dbReference type="WBParaSite" id="RSKR_0001034725.1"/>
    </source>
</evidence>
<proteinExistence type="predicted"/>
<sequence length="159" mass="17938">MSRKSFSVEPKLNRNNEDYGIAPPPYSAQAPSNHLGQTHSQPIRSSYNPQTNNPVHVYPRYSQPNVSLPHINQHHVNINPPLANQPNVNVPPMYRATPIIGNPTYVQPSMNGLNPSYSTIILQNSSHCCDKRARRRSHGDRSNIARFLIAMAKPRRHGY</sequence>
<evidence type="ECO:0000313" key="1">
    <source>
        <dbReference type="Proteomes" id="UP000095286"/>
    </source>
</evidence>